<organism evidence="1">
    <name type="scientific">Anguilla anguilla</name>
    <name type="common">European freshwater eel</name>
    <name type="synonym">Muraena anguilla</name>
    <dbReference type="NCBI Taxonomy" id="7936"/>
    <lineage>
        <taxon>Eukaryota</taxon>
        <taxon>Metazoa</taxon>
        <taxon>Chordata</taxon>
        <taxon>Craniata</taxon>
        <taxon>Vertebrata</taxon>
        <taxon>Euteleostomi</taxon>
        <taxon>Actinopterygii</taxon>
        <taxon>Neopterygii</taxon>
        <taxon>Teleostei</taxon>
        <taxon>Anguilliformes</taxon>
        <taxon>Anguillidae</taxon>
        <taxon>Anguilla</taxon>
    </lineage>
</organism>
<sequence length="24" mass="2640">MLRSLAFSDMSVTMGHFSLLALLV</sequence>
<protein>
    <submittedName>
        <fullName evidence="1">Uncharacterized protein</fullName>
    </submittedName>
</protein>
<name>A0A0E9UZW8_ANGAN</name>
<accession>A0A0E9UZW8</accession>
<dbReference type="AlphaFoldDB" id="A0A0E9UZW8"/>
<proteinExistence type="predicted"/>
<evidence type="ECO:0000313" key="1">
    <source>
        <dbReference type="EMBL" id="JAH70725.1"/>
    </source>
</evidence>
<reference evidence="1" key="1">
    <citation type="submission" date="2014-11" db="EMBL/GenBank/DDBJ databases">
        <authorList>
            <person name="Amaro Gonzalez C."/>
        </authorList>
    </citation>
    <scope>NUCLEOTIDE SEQUENCE</scope>
</reference>
<reference evidence="1" key="2">
    <citation type="journal article" date="2015" name="Fish Shellfish Immunol.">
        <title>Early steps in the European eel (Anguilla anguilla)-Vibrio vulnificus interaction in the gills: Role of the RtxA13 toxin.</title>
        <authorList>
            <person name="Callol A."/>
            <person name="Pajuelo D."/>
            <person name="Ebbesson L."/>
            <person name="Teles M."/>
            <person name="MacKenzie S."/>
            <person name="Amaro C."/>
        </authorList>
    </citation>
    <scope>NUCLEOTIDE SEQUENCE</scope>
</reference>
<dbReference type="EMBL" id="GBXM01037852">
    <property type="protein sequence ID" value="JAH70725.1"/>
    <property type="molecule type" value="Transcribed_RNA"/>
</dbReference>